<sequence>MTKNDSTELVFILDKSGSMGGLESDTIGGFNALLNKQRKEPGEVKVTTVLFNHNYELLHDRLPIHGISPLTEKDYEVGGTTALLDAIGSTINKIGNVQKRTSEDQRAGKVLFVVTTDGLENASCEYTHKKIQSMINLQKELYGWEFIFIGANIDAVKTAKEFGIAEEFAVNYHADEEGTELNYRVMSETISSFRQGKKLDRSWKKDIEADFKSRK</sequence>
<dbReference type="InterPro" id="IPR002035">
    <property type="entry name" value="VWF_A"/>
</dbReference>
<dbReference type="InterPro" id="IPR036465">
    <property type="entry name" value="vWFA_dom_sf"/>
</dbReference>
<dbReference type="PROSITE" id="PS50234">
    <property type="entry name" value="VWFA"/>
    <property type="match status" value="1"/>
</dbReference>
<evidence type="ECO:0000259" key="1">
    <source>
        <dbReference type="PROSITE" id="PS50234"/>
    </source>
</evidence>
<dbReference type="AlphaFoldDB" id="A0A7H8QDQ7"/>
<feature type="domain" description="VWFA" evidence="1">
    <location>
        <begin position="8"/>
        <end position="190"/>
    </location>
</feature>
<gene>
    <name evidence="2" type="ORF">HF394_17020</name>
</gene>
<reference evidence="3" key="1">
    <citation type="submission" date="2020-06" db="EMBL/GenBank/DDBJ databases">
        <title>Isolation of Planomicrobium glaciei.</title>
        <authorList>
            <person name="Malisova L."/>
            <person name="Safrankova R."/>
            <person name="Jakubu V."/>
            <person name="Spanelova P."/>
        </authorList>
    </citation>
    <scope>NUCLEOTIDE SEQUENCE [LARGE SCALE GENOMIC DNA]</scope>
    <source>
        <strain evidence="3">NRL-ATB46093</strain>
    </source>
</reference>
<evidence type="ECO:0000313" key="3">
    <source>
        <dbReference type="Proteomes" id="UP000509222"/>
    </source>
</evidence>
<dbReference type="RefSeq" id="WP_176294924.1">
    <property type="nucleotide sequence ID" value="NZ_CP051177.1"/>
</dbReference>
<dbReference type="SUPFAM" id="SSF53300">
    <property type="entry name" value="vWA-like"/>
    <property type="match status" value="1"/>
</dbReference>
<dbReference type="Proteomes" id="UP000509222">
    <property type="component" value="Chromosome"/>
</dbReference>
<accession>A0A7H8QDQ7</accession>
<evidence type="ECO:0000313" key="2">
    <source>
        <dbReference type="EMBL" id="QKX52138.1"/>
    </source>
</evidence>
<dbReference type="Gene3D" id="3.40.50.410">
    <property type="entry name" value="von Willebrand factor, type A domain"/>
    <property type="match status" value="1"/>
</dbReference>
<proteinExistence type="predicted"/>
<name>A0A7H8QDQ7_9BACL</name>
<dbReference type="CDD" id="cd00198">
    <property type="entry name" value="vWFA"/>
    <property type="match status" value="1"/>
</dbReference>
<protein>
    <submittedName>
        <fullName evidence="2">VWA domain-containing protein</fullName>
    </submittedName>
</protein>
<keyword evidence="3" id="KW-1185">Reference proteome</keyword>
<dbReference type="EMBL" id="CP051177">
    <property type="protein sequence ID" value="QKX52138.1"/>
    <property type="molecule type" value="Genomic_DNA"/>
</dbReference>
<organism evidence="2 3">
    <name type="scientific">Planococcus glaciei</name>
    <dbReference type="NCBI Taxonomy" id="459472"/>
    <lineage>
        <taxon>Bacteria</taxon>
        <taxon>Bacillati</taxon>
        <taxon>Bacillota</taxon>
        <taxon>Bacilli</taxon>
        <taxon>Bacillales</taxon>
        <taxon>Caryophanaceae</taxon>
        <taxon>Planococcus</taxon>
    </lineage>
</organism>